<dbReference type="Proteomes" id="UP001648503">
    <property type="component" value="Unassembled WGS sequence"/>
</dbReference>
<dbReference type="InterPro" id="IPR043154">
    <property type="entry name" value="Sec-1-like_dom1"/>
</dbReference>
<dbReference type="InterPro" id="IPR027482">
    <property type="entry name" value="Sec1-like_dom2"/>
</dbReference>
<organism evidence="3 4">
    <name type="scientific">Batrachochytrium salamandrivorans</name>
    <dbReference type="NCBI Taxonomy" id="1357716"/>
    <lineage>
        <taxon>Eukaryota</taxon>
        <taxon>Fungi</taxon>
        <taxon>Fungi incertae sedis</taxon>
        <taxon>Chytridiomycota</taxon>
        <taxon>Chytridiomycota incertae sedis</taxon>
        <taxon>Chytridiomycetes</taxon>
        <taxon>Rhizophydiales</taxon>
        <taxon>Rhizophydiales incertae sedis</taxon>
        <taxon>Batrachochytrium</taxon>
    </lineage>
</organism>
<dbReference type="InterPro" id="IPR001619">
    <property type="entry name" value="Sec1-like"/>
</dbReference>
<protein>
    <recommendedName>
        <fullName evidence="5">Sec1-like protein</fullName>
    </recommendedName>
</protein>
<dbReference type="SUPFAM" id="SSF56815">
    <property type="entry name" value="Sec1/munc18-like (SM) proteins"/>
    <property type="match status" value="1"/>
</dbReference>
<dbReference type="InterPro" id="IPR036045">
    <property type="entry name" value="Sec1-like_sf"/>
</dbReference>
<dbReference type="Gene3D" id="3.40.50.1910">
    <property type="match status" value="2"/>
</dbReference>
<comment type="similarity">
    <text evidence="1">Belongs to the STXBP/unc-18/SEC1 family.</text>
</comment>
<feature type="compositionally biased region" description="Basic and acidic residues" evidence="2">
    <location>
        <begin position="628"/>
        <end position="638"/>
    </location>
</feature>
<feature type="compositionally biased region" description="Polar residues" evidence="2">
    <location>
        <begin position="611"/>
        <end position="627"/>
    </location>
</feature>
<evidence type="ECO:0000313" key="4">
    <source>
        <dbReference type="Proteomes" id="UP001648503"/>
    </source>
</evidence>
<evidence type="ECO:0000256" key="2">
    <source>
        <dbReference type="SAM" id="MobiDB-lite"/>
    </source>
</evidence>
<dbReference type="Gene3D" id="3.40.50.2060">
    <property type="match status" value="1"/>
</dbReference>
<dbReference type="EMBL" id="JAFCIX010000361">
    <property type="protein sequence ID" value="KAH6593115.1"/>
    <property type="molecule type" value="Genomic_DNA"/>
</dbReference>
<evidence type="ECO:0008006" key="5">
    <source>
        <dbReference type="Google" id="ProtNLM"/>
    </source>
</evidence>
<dbReference type="PANTHER" id="PTHR11679">
    <property type="entry name" value="VESICLE PROTEIN SORTING-ASSOCIATED"/>
    <property type="match status" value="1"/>
</dbReference>
<keyword evidence="4" id="KW-1185">Reference proteome</keyword>
<evidence type="ECO:0000313" key="3">
    <source>
        <dbReference type="EMBL" id="KAH6593115.1"/>
    </source>
</evidence>
<reference evidence="3 4" key="1">
    <citation type="submission" date="2021-02" db="EMBL/GenBank/DDBJ databases">
        <title>Variation within the Batrachochytrium salamandrivorans European outbreak.</title>
        <authorList>
            <person name="Kelly M."/>
            <person name="Pasmans F."/>
            <person name="Shea T.P."/>
            <person name="Munoz J.F."/>
            <person name="Carranza S."/>
            <person name="Cuomo C.A."/>
            <person name="Martel A."/>
        </authorList>
    </citation>
    <scope>NUCLEOTIDE SEQUENCE [LARGE SCALE GENOMIC DNA]</scope>
    <source>
        <strain evidence="3 4">AMFP18/2</strain>
    </source>
</reference>
<dbReference type="Gene3D" id="1.25.40.60">
    <property type="match status" value="1"/>
</dbReference>
<dbReference type="PIRSF" id="PIRSF005715">
    <property type="entry name" value="VPS45_Sec1"/>
    <property type="match status" value="1"/>
</dbReference>
<accession>A0ABQ8F740</accession>
<name>A0ABQ8F740_9FUNG</name>
<sequence>MSATSLKMLLRKRVLEDMVKAVQPASKWKLLVVDGPASKLLNLICKSHEILEENVTIIEEMFHKRQAFPTYEAIYFITPTERSIDRLIADFTFDKPLYLAAHIFFISSLDDSLFEKIKKSGTSKYIKTLKEMNIDFLGIEPQVFSVDLPLAPFSLYNPISPSAQMADLQRAAKRIISMLVTLGECPYIRYYDPTSTGSGVSAKLALLVQNELDLICKFNPDFPPDSGYKRAVLIIVDRSFDMMAPVLHEFTYQAMMSDLLIQDISSAPTYNNLDESDEIWTLTKHWHFALAVEYIQQSFAKFLSENKAASNALGQDKKPIGIDSIKQMKDTLSSLPQFQEMKGKVMVYSVYLHPTRRQHLISMRNFITLSLYYTARVSKFAIHINICQECKSLFEKRRLDQAATAEQDLATGETPDGRPPKNTMLNLAPVLDNKHATAYDKLRALIIYIIAMDGIEDVERRRLLETAKLSVEDSQAITNLCYLDVQLSHGQVSPVRGKSKDKDRYSYWGSHKLDKKRQKTKATDDVPYDLSRYVPLIKRVIEDQISNTIPKDIFPWITEPRPDQLGVVAEAPKMFRFTSNGLAAPDPNYPHSLRTTRATWVNQKLSSNKRLANATSGDMLSGNSTHQSKSDSHEKSDLRRNGSRIIVFSLGGLTYSELRSAQEVTRDSLREVFLGSTYLYNPAQFIDILKQLHLSDPAKSSLSSIYGASVAGSSETTDASVDLSLKDREKKGIFSAKKK</sequence>
<gene>
    <name evidence="3" type="ORF">BASA50_007635</name>
</gene>
<dbReference type="Pfam" id="PF00995">
    <property type="entry name" value="Sec1"/>
    <property type="match status" value="2"/>
</dbReference>
<feature type="region of interest" description="Disordered" evidence="2">
    <location>
        <begin position="611"/>
        <end position="638"/>
    </location>
</feature>
<comment type="caution">
    <text evidence="3">The sequence shown here is derived from an EMBL/GenBank/DDBJ whole genome shotgun (WGS) entry which is preliminary data.</text>
</comment>
<evidence type="ECO:0000256" key="1">
    <source>
        <dbReference type="ARBA" id="ARBA00009884"/>
    </source>
</evidence>
<proteinExistence type="inferred from homology"/>